<dbReference type="PANTHER" id="PTHR22642">
    <property type="entry name" value="IMIDAZOLONEPROPIONASE"/>
    <property type="match status" value="1"/>
</dbReference>
<evidence type="ECO:0000313" key="2">
    <source>
        <dbReference type="EMBL" id="MBU9737274.1"/>
    </source>
</evidence>
<evidence type="ECO:0000313" key="3">
    <source>
        <dbReference type="Proteomes" id="UP000712157"/>
    </source>
</evidence>
<evidence type="ECO:0000259" key="1">
    <source>
        <dbReference type="Pfam" id="PF07969"/>
    </source>
</evidence>
<name>A0A949K043_9FIRM</name>
<proteinExistence type="predicted"/>
<organism evidence="2 3">
    <name type="scientific">Diplocloster agilis</name>
    <dbReference type="NCBI Taxonomy" id="2850323"/>
    <lineage>
        <taxon>Bacteria</taxon>
        <taxon>Bacillati</taxon>
        <taxon>Bacillota</taxon>
        <taxon>Clostridia</taxon>
        <taxon>Lachnospirales</taxon>
        <taxon>Lachnospiraceae</taxon>
        <taxon>Diplocloster</taxon>
    </lineage>
</organism>
<sequence length="534" mass="59464">MSEAIYFNGDILTMEGDVPRYVEALFIRDGRILATGTKSEMTKLVGKDTKLMNLQGRTLMPAFLDPHSHITACAEILNQARLGSASSFDELAGSLKKFLEKNPPAPGEFLMGFGYDHNNLEEGMHPTREVLDRVSADIPVIAVHASGHMAVLNTAALSMLGIGAQTPEVPGGRIGREADGKTPDGYLEEKAFMTFSSKIPRPSAESAMDALEKAQDMYVSYGITTIQDGLTEEASFALLKEAAAAGRLKTDIVCYADLLKAPGLVQKEPEYDRRYHRHLKIGGYKIILDGSPQGRTAWLSKPYEDAKDGYSGYPVYTQEQVDTYVERSKEEGRQLLVHCNGDAAAEQMIRACRKPSKLRPVMIHAQTVRRDQLVRMKELGIIPSFFIAHVYHWGEIHRKNLGEERSERISPAREAADLQMPYTFHQDTPVIEPDMLETVWCAVNRKTRSGRTLGAEYAVTPYEALQAVTCYAAFQYFEEDDKGTLSPGKLADMIILSENPLKAEPDEIRRIRVLATLKEGELLYEAPKETKQDL</sequence>
<dbReference type="Gene3D" id="2.30.40.10">
    <property type="entry name" value="Urease, subunit C, domain 1"/>
    <property type="match status" value="1"/>
</dbReference>
<dbReference type="SUPFAM" id="SSF51338">
    <property type="entry name" value="Composite domain of metallo-dependent hydrolases"/>
    <property type="match status" value="1"/>
</dbReference>
<dbReference type="InterPro" id="IPR033932">
    <property type="entry name" value="YtcJ-like"/>
</dbReference>
<dbReference type="EMBL" id="JAHQCW010000018">
    <property type="protein sequence ID" value="MBU9737274.1"/>
    <property type="molecule type" value="Genomic_DNA"/>
</dbReference>
<dbReference type="PANTHER" id="PTHR22642:SF2">
    <property type="entry name" value="PROTEIN LONG AFTER FAR-RED 3"/>
    <property type="match status" value="1"/>
</dbReference>
<dbReference type="SUPFAM" id="SSF51556">
    <property type="entry name" value="Metallo-dependent hydrolases"/>
    <property type="match status" value="1"/>
</dbReference>
<reference evidence="2" key="1">
    <citation type="submission" date="2021-06" db="EMBL/GenBank/DDBJ databases">
        <title>Description of novel taxa of the family Lachnospiraceae.</title>
        <authorList>
            <person name="Chaplin A.V."/>
            <person name="Sokolova S.R."/>
            <person name="Pikina A.P."/>
            <person name="Korzhanova M."/>
            <person name="Belova V."/>
            <person name="Korostin D."/>
            <person name="Efimov B.A."/>
        </authorList>
    </citation>
    <scope>NUCLEOTIDE SEQUENCE</scope>
    <source>
        <strain evidence="2">ASD5720</strain>
    </source>
</reference>
<feature type="domain" description="Amidohydrolase 3" evidence="1">
    <location>
        <begin position="51"/>
        <end position="524"/>
    </location>
</feature>
<dbReference type="Proteomes" id="UP000712157">
    <property type="component" value="Unassembled WGS sequence"/>
</dbReference>
<dbReference type="InterPro" id="IPR032466">
    <property type="entry name" value="Metal_Hydrolase"/>
</dbReference>
<dbReference type="Pfam" id="PF07969">
    <property type="entry name" value="Amidohydro_3"/>
    <property type="match status" value="1"/>
</dbReference>
<dbReference type="GO" id="GO:0016810">
    <property type="term" value="F:hydrolase activity, acting on carbon-nitrogen (but not peptide) bonds"/>
    <property type="evidence" value="ECO:0007669"/>
    <property type="project" value="InterPro"/>
</dbReference>
<keyword evidence="3" id="KW-1185">Reference proteome</keyword>
<protein>
    <submittedName>
        <fullName evidence="2">Amidohydrolase</fullName>
    </submittedName>
</protein>
<accession>A0A949K043</accession>
<dbReference type="CDD" id="cd01300">
    <property type="entry name" value="YtcJ_like"/>
    <property type="match status" value="1"/>
</dbReference>
<dbReference type="InterPro" id="IPR011059">
    <property type="entry name" value="Metal-dep_hydrolase_composite"/>
</dbReference>
<dbReference type="Gene3D" id="3.20.20.140">
    <property type="entry name" value="Metal-dependent hydrolases"/>
    <property type="match status" value="1"/>
</dbReference>
<dbReference type="AlphaFoldDB" id="A0A949K043"/>
<dbReference type="Gene3D" id="3.10.310.70">
    <property type="match status" value="1"/>
</dbReference>
<dbReference type="InterPro" id="IPR013108">
    <property type="entry name" value="Amidohydro_3"/>
</dbReference>
<gene>
    <name evidence="2" type="ORF">KTH89_12055</name>
</gene>
<dbReference type="RefSeq" id="WP_238721870.1">
    <property type="nucleotide sequence ID" value="NZ_JAHQCW010000018.1"/>
</dbReference>
<comment type="caution">
    <text evidence="2">The sequence shown here is derived from an EMBL/GenBank/DDBJ whole genome shotgun (WGS) entry which is preliminary data.</text>
</comment>